<accession>C8PK71</accession>
<dbReference type="Proteomes" id="UP000005709">
    <property type="component" value="Unassembled WGS sequence"/>
</dbReference>
<comment type="caution">
    <text evidence="1">The sequence shown here is derived from an EMBL/GenBank/DDBJ whole genome shotgun (WGS) entry which is preliminary data.</text>
</comment>
<dbReference type="OrthoDB" id="5329992at2"/>
<evidence type="ECO:0000313" key="2">
    <source>
        <dbReference type="Proteomes" id="UP000005709"/>
    </source>
</evidence>
<gene>
    <name evidence="1" type="ORF">CAMGR0001_1776</name>
</gene>
<keyword evidence="2" id="KW-1185">Reference proteome</keyword>
<dbReference type="AlphaFoldDB" id="C8PK71"/>
<reference evidence="1 2" key="1">
    <citation type="submission" date="2009-07" db="EMBL/GenBank/DDBJ databases">
        <authorList>
            <person name="Madupu R."/>
            <person name="Sebastian Y."/>
            <person name="Durkin A.S."/>
            <person name="Torralba M."/>
            <person name="Methe B."/>
            <person name="Sutton G.G."/>
            <person name="Strausberg R.L."/>
            <person name="Nelson K.E."/>
        </authorList>
    </citation>
    <scope>NUCLEOTIDE SEQUENCE [LARGE SCALE GENOMIC DNA]</scope>
    <source>
        <strain evidence="1 2">RM3268</strain>
    </source>
</reference>
<evidence type="ECO:0000313" key="1">
    <source>
        <dbReference type="EMBL" id="EEV16765.1"/>
    </source>
</evidence>
<name>C8PK71_9BACT</name>
<proteinExistence type="predicted"/>
<organism evidence="1 2">
    <name type="scientific">Campylobacter gracilis RM3268</name>
    <dbReference type="NCBI Taxonomy" id="553220"/>
    <lineage>
        <taxon>Bacteria</taxon>
        <taxon>Pseudomonadati</taxon>
        <taxon>Campylobacterota</taxon>
        <taxon>Epsilonproteobacteria</taxon>
        <taxon>Campylobacterales</taxon>
        <taxon>Campylobacteraceae</taxon>
        <taxon>Campylobacter</taxon>
    </lineage>
</organism>
<protein>
    <submittedName>
        <fullName evidence="1">Uncharacterized protein</fullName>
    </submittedName>
</protein>
<dbReference type="RefSeq" id="WP_005872603.1">
    <property type="nucleotide sequence ID" value="NZ_ACYG01000028.1"/>
</dbReference>
<dbReference type="EMBL" id="ACYG01000028">
    <property type="protein sequence ID" value="EEV16765.1"/>
    <property type="molecule type" value="Genomic_DNA"/>
</dbReference>
<dbReference type="eggNOG" id="ENOG5032KFN">
    <property type="taxonomic scope" value="Bacteria"/>
</dbReference>
<sequence length="189" mass="22470">MTNKILKNLRNSIDSDLRILPSRTLFSIIEDRRESLIKRINFKFTNQDDILIIRQKENIHTIKFFEDKNFATNKHCDFIVLIVVSNELKIYFCEIKSSDKKIDEANMQIKSSKLFLKYLFSCYGEYFNNEYFVTINIDNISKKYYIYPKINISSKKRVCADFLDMLPKQIKIDSNGTTDTIDGYQFFED</sequence>